<evidence type="ECO:0000256" key="9">
    <source>
        <dbReference type="ARBA" id="ARBA00023180"/>
    </source>
</evidence>
<dbReference type="Gene3D" id="1.20.1070.10">
    <property type="entry name" value="Rhodopsin 7-helix transmembrane proteins"/>
    <property type="match status" value="1"/>
</dbReference>
<dbReference type="InterPro" id="IPR050332">
    <property type="entry name" value="GPCR_2"/>
</dbReference>
<evidence type="ECO:0000256" key="7">
    <source>
        <dbReference type="ARBA" id="ARBA00023136"/>
    </source>
</evidence>
<evidence type="ECO:0000313" key="16">
    <source>
        <dbReference type="WBParaSite" id="ASIM_0001430001-mRNA-1"/>
    </source>
</evidence>
<reference evidence="16" key="1">
    <citation type="submission" date="2017-02" db="UniProtKB">
        <authorList>
            <consortium name="WormBaseParasite"/>
        </authorList>
    </citation>
    <scope>IDENTIFICATION</scope>
</reference>
<feature type="transmembrane region" description="Helical" evidence="11">
    <location>
        <begin position="186"/>
        <end position="206"/>
    </location>
</feature>
<feature type="transmembrane region" description="Helical" evidence="11">
    <location>
        <begin position="257"/>
        <end position="284"/>
    </location>
</feature>
<feature type="transmembrane region" description="Helical" evidence="11">
    <location>
        <begin position="305"/>
        <end position="324"/>
    </location>
</feature>
<dbReference type="PROSITE" id="PS50261">
    <property type="entry name" value="G_PROTEIN_RECEP_F2_4"/>
    <property type="match status" value="1"/>
</dbReference>
<dbReference type="WBParaSite" id="ASIM_0001430001-mRNA-1">
    <property type="protein sequence ID" value="ASIM_0001430001-mRNA-1"/>
    <property type="gene ID" value="ASIM_0001430001"/>
</dbReference>
<dbReference type="InterPro" id="IPR000832">
    <property type="entry name" value="GPCR_2_secretin-like"/>
</dbReference>
<keyword evidence="8" id="KW-0675">Receptor</keyword>
<evidence type="ECO:0000259" key="12">
    <source>
        <dbReference type="PROSITE" id="PS50227"/>
    </source>
</evidence>
<feature type="domain" description="G-protein coupled receptors family 2 profile 1" evidence="12">
    <location>
        <begin position="32"/>
        <end position="123"/>
    </location>
</feature>
<evidence type="ECO:0000256" key="4">
    <source>
        <dbReference type="ARBA" id="ARBA00022692"/>
    </source>
</evidence>
<dbReference type="SUPFAM" id="SSF111418">
    <property type="entry name" value="Hormone receptor domain"/>
    <property type="match status" value="1"/>
</dbReference>
<evidence type="ECO:0000256" key="10">
    <source>
        <dbReference type="ARBA" id="ARBA00023224"/>
    </source>
</evidence>
<feature type="transmembrane region" description="Helical" evidence="11">
    <location>
        <begin position="218"/>
        <end position="237"/>
    </location>
</feature>
<dbReference type="GO" id="GO:0007188">
    <property type="term" value="P:adenylate cyclase-modulating G protein-coupled receptor signaling pathway"/>
    <property type="evidence" value="ECO:0007669"/>
    <property type="project" value="TreeGrafter"/>
</dbReference>
<dbReference type="PANTHER" id="PTHR45620">
    <property type="entry name" value="PDF RECEPTOR-LIKE PROTEIN-RELATED"/>
    <property type="match status" value="1"/>
</dbReference>
<keyword evidence="10" id="KW-0807">Transducer</keyword>
<keyword evidence="15" id="KW-1185">Reference proteome</keyword>
<dbReference type="Pfam" id="PF02793">
    <property type="entry name" value="HRM"/>
    <property type="match status" value="1"/>
</dbReference>
<keyword evidence="9" id="KW-0325">Glycoprotein</keyword>
<evidence type="ECO:0000259" key="13">
    <source>
        <dbReference type="PROSITE" id="PS50261"/>
    </source>
</evidence>
<feature type="transmembrane region" description="Helical" evidence="11">
    <location>
        <begin position="140"/>
        <end position="160"/>
    </location>
</feature>
<feature type="domain" description="G-protein coupled receptors family 2 profile 2" evidence="13">
    <location>
        <begin position="135"/>
        <end position="351"/>
    </location>
</feature>
<accession>A0A0M3K0G3</accession>
<feature type="transmembrane region" description="Helical" evidence="11">
    <location>
        <begin position="330"/>
        <end position="350"/>
    </location>
</feature>
<keyword evidence="7 11" id="KW-0472">Membrane</keyword>
<dbReference type="OrthoDB" id="16753at2759"/>
<evidence type="ECO:0000313" key="14">
    <source>
        <dbReference type="EMBL" id="VDK50430.1"/>
    </source>
</evidence>
<keyword evidence="6" id="KW-0297">G-protein coupled receptor</keyword>
<comment type="similarity">
    <text evidence="2">Belongs to the G-protein coupled receptor 2 family.</text>
</comment>
<dbReference type="EMBL" id="UYRR01031481">
    <property type="protein sequence ID" value="VDK50430.1"/>
    <property type="molecule type" value="Genomic_DNA"/>
</dbReference>
<organism evidence="16">
    <name type="scientific">Anisakis simplex</name>
    <name type="common">Herring worm</name>
    <dbReference type="NCBI Taxonomy" id="6269"/>
    <lineage>
        <taxon>Eukaryota</taxon>
        <taxon>Metazoa</taxon>
        <taxon>Ecdysozoa</taxon>
        <taxon>Nematoda</taxon>
        <taxon>Chromadorea</taxon>
        <taxon>Rhabditida</taxon>
        <taxon>Spirurina</taxon>
        <taxon>Ascaridomorpha</taxon>
        <taxon>Ascaridoidea</taxon>
        <taxon>Anisakidae</taxon>
        <taxon>Anisakis</taxon>
        <taxon>Anisakis simplex complex</taxon>
    </lineage>
</organism>
<evidence type="ECO:0000256" key="6">
    <source>
        <dbReference type="ARBA" id="ARBA00023040"/>
    </source>
</evidence>
<sequence>MHRQLNELNVVPKLPQQFQMITNQCCNAASYCCDTVLSQDNPNQIQGTSCAATWDGWQCFRRTSPGPLAARCPNYIFGDKILEEITDDNFAIKTCNIDGQWLTVNRPSGKAEWTDYSGCLTQKVHFSLYSQAMFRIHRQLLLSLLMSALFYLFNCFFFVIDGAPGYTLYLSNHITCRLLFTVQLRYLRLATSTWMFAEGVYLYRILVNAFAEPESLRAYFIVCWGFPTLATAMYSVFRQFTDNNQMCWVSPSENFSIESIIIGPCLLALCGNFILMSGIMYVLVKKLKYNPHMEPAQYRKAVRAVFMLVPVFGLHFLFTIYRLSSYTHQIINLFLDGIQGFVVAVILCYANGHVQECVHKTVVKKLDNRNLKKLHFERRGRFNKERQSSDNHQADNSVTVSFIQQATSQHS</sequence>
<dbReference type="InterPro" id="IPR017983">
    <property type="entry name" value="GPCR_2_secretin-like_CS"/>
</dbReference>
<comment type="subcellular location">
    <subcellularLocation>
        <location evidence="1">Cell membrane</location>
        <topology evidence="1">Multi-pass membrane protein</topology>
    </subcellularLocation>
</comment>
<keyword evidence="4 11" id="KW-0812">Transmembrane</keyword>
<dbReference type="Proteomes" id="UP000267096">
    <property type="component" value="Unassembled WGS sequence"/>
</dbReference>
<keyword evidence="3" id="KW-1003">Cell membrane</keyword>
<evidence type="ECO:0000256" key="11">
    <source>
        <dbReference type="SAM" id="Phobius"/>
    </source>
</evidence>
<dbReference type="Pfam" id="PF00002">
    <property type="entry name" value="7tm_2"/>
    <property type="match status" value="1"/>
</dbReference>
<dbReference type="SMART" id="SM00008">
    <property type="entry name" value="HormR"/>
    <property type="match status" value="1"/>
</dbReference>
<gene>
    <name evidence="14" type="ORF">ASIM_LOCUS13728</name>
</gene>
<dbReference type="InterPro" id="IPR001879">
    <property type="entry name" value="GPCR_2_extracellular_dom"/>
</dbReference>
<dbReference type="GO" id="GO:0008528">
    <property type="term" value="F:G protein-coupled peptide receptor activity"/>
    <property type="evidence" value="ECO:0007669"/>
    <property type="project" value="TreeGrafter"/>
</dbReference>
<proteinExistence type="inferred from homology"/>
<dbReference type="Gene3D" id="4.10.1240.10">
    <property type="entry name" value="GPCR, family 2, extracellular hormone receptor domain"/>
    <property type="match status" value="1"/>
</dbReference>
<dbReference type="PROSITE" id="PS50227">
    <property type="entry name" value="G_PROTEIN_RECEP_F2_3"/>
    <property type="match status" value="1"/>
</dbReference>
<dbReference type="GO" id="GO:0005886">
    <property type="term" value="C:plasma membrane"/>
    <property type="evidence" value="ECO:0007669"/>
    <property type="project" value="UniProtKB-SubCell"/>
</dbReference>
<evidence type="ECO:0000313" key="15">
    <source>
        <dbReference type="Proteomes" id="UP000267096"/>
    </source>
</evidence>
<evidence type="ECO:0000256" key="3">
    <source>
        <dbReference type="ARBA" id="ARBA00022475"/>
    </source>
</evidence>
<dbReference type="PROSITE" id="PS00649">
    <property type="entry name" value="G_PROTEIN_RECEP_F2_1"/>
    <property type="match status" value="1"/>
</dbReference>
<dbReference type="GO" id="GO:0007166">
    <property type="term" value="P:cell surface receptor signaling pathway"/>
    <property type="evidence" value="ECO:0007669"/>
    <property type="project" value="InterPro"/>
</dbReference>
<keyword evidence="5 11" id="KW-1133">Transmembrane helix</keyword>
<protein>
    <submittedName>
        <fullName evidence="16">G-protein coupled receptor (inferred by orthology to a C. elegans protein)</fullName>
    </submittedName>
</protein>
<evidence type="ECO:0000256" key="1">
    <source>
        <dbReference type="ARBA" id="ARBA00004651"/>
    </source>
</evidence>
<dbReference type="InterPro" id="IPR017981">
    <property type="entry name" value="GPCR_2-like_7TM"/>
</dbReference>
<reference evidence="14 15" key="2">
    <citation type="submission" date="2018-11" db="EMBL/GenBank/DDBJ databases">
        <authorList>
            <consortium name="Pathogen Informatics"/>
        </authorList>
    </citation>
    <scope>NUCLEOTIDE SEQUENCE [LARGE SCALE GENOMIC DNA]</scope>
</reference>
<dbReference type="PANTHER" id="PTHR45620:SF42">
    <property type="entry name" value="G-PROTEIN COUPLED RECEPTOR SEB-2"/>
    <property type="match status" value="1"/>
</dbReference>
<dbReference type="InterPro" id="IPR036445">
    <property type="entry name" value="GPCR_2_extracell_dom_sf"/>
</dbReference>
<dbReference type="AlphaFoldDB" id="A0A0M3K0G3"/>
<evidence type="ECO:0000256" key="5">
    <source>
        <dbReference type="ARBA" id="ARBA00022989"/>
    </source>
</evidence>
<evidence type="ECO:0000256" key="8">
    <source>
        <dbReference type="ARBA" id="ARBA00023170"/>
    </source>
</evidence>
<dbReference type="PRINTS" id="PR00249">
    <property type="entry name" value="GPCRSECRETIN"/>
</dbReference>
<dbReference type="PROSITE" id="PS00650">
    <property type="entry name" value="G_PROTEIN_RECEP_F2_2"/>
    <property type="match status" value="1"/>
</dbReference>
<dbReference type="SUPFAM" id="SSF81321">
    <property type="entry name" value="Family A G protein-coupled receptor-like"/>
    <property type="match status" value="1"/>
</dbReference>
<evidence type="ECO:0000256" key="2">
    <source>
        <dbReference type="ARBA" id="ARBA00005314"/>
    </source>
</evidence>
<name>A0A0M3K0G3_ANISI</name>